<evidence type="ECO:0000313" key="3">
    <source>
        <dbReference type="Proteomes" id="UP000308652"/>
    </source>
</evidence>
<proteinExistence type="predicted"/>
<keyword evidence="3" id="KW-1185">Reference proteome</keyword>
<dbReference type="EMBL" id="ML213694">
    <property type="protein sequence ID" value="TFK31948.1"/>
    <property type="molecule type" value="Genomic_DNA"/>
</dbReference>
<protein>
    <submittedName>
        <fullName evidence="2">Uncharacterized protein</fullName>
    </submittedName>
</protein>
<reference evidence="2 3" key="1">
    <citation type="journal article" date="2019" name="Nat. Ecol. Evol.">
        <title>Megaphylogeny resolves global patterns of mushroom evolution.</title>
        <authorList>
            <person name="Varga T."/>
            <person name="Krizsan K."/>
            <person name="Foldi C."/>
            <person name="Dima B."/>
            <person name="Sanchez-Garcia M."/>
            <person name="Sanchez-Ramirez S."/>
            <person name="Szollosi G.J."/>
            <person name="Szarkandi J.G."/>
            <person name="Papp V."/>
            <person name="Albert L."/>
            <person name="Andreopoulos W."/>
            <person name="Angelini C."/>
            <person name="Antonin V."/>
            <person name="Barry K.W."/>
            <person name="Bougher N.L."/>
            <person name="Buchanan P."/>
            <person name="Buyck B."/>
            <person name="Bense V."/>
            <person name="Catcheside P."/>
            <person name="Chovatia M."/>
            <person name="Cooper J."/>
            <person name="Damon W."/>
            <person name="Desjardin D."/>
            <person name="Finy P."/>
            <person name="Geml J."/>
            <person name="Haridas S."/>
            <person name="Hughes K."/>
            <person name="Justo A."/>
            <person name="Karasinski D."/>
            <person name="Kautmanova I."/>
            <person name="Kiss B."/>
            <person name="Kocsube S."/>
            <person name="Kotiranta H."/>
            <person name="LaButti K.M."/>
            <person name="Lechner B.E."/>
            <person name="Liimatainen K."/>
            <person name="Lipzen A."/>
            <person name="Lukacs Z."/>
            <person name="Mihaltcheva S."/>
            <person name="Morgado L.N."/>
            <person name="Niskanen T."/>
            <person name="Noordeloos M.E."/>
            <person name="Ohm R.A."/>
            <person name="Ortiz-Santana B."/>
            <person name="Ovrebo C."/>
            <person name="Racz N."/>
            <person name="Riley R."/>
            <person name="Savchenko A."/>
            <person name="Shiryaev A."/>
            <person name="Soop K."/>
            <person name="Spirin V."/>
            <person name="Szebenyi C."/>
            <person name="Tomsovsky M."/>
            <person name="Tulloss R.E."/>
            <person name="Uehling J."/>
            <person name="Grigoriev I.V."/>
            <person name="Vagvolgyi C."/>
            <person name="Papp T."/>
            <person name="Martin F.M."/>
            <person name="Miettinen O."/>
            <person name="Hibbett D.S."/>
            <person name="Nagy L.G."/>
        </authorList>
    </citation>
    <scope>NUCLEOTIDE SEQUENCE [LARGE SCALE GENOMIC DNA]</scope>
    <source>
        <strain evidence="2 3">CBS 166.37</strain>
    </source>
</reference>
<dbReference type="AlphaFoldDB" id="A0A5C3LGN1"/>
<evidence type="ECO:0000256" key="1">
    <source>
        <dbReference type="SAM" id="MobiDB-lite"/>
    </source>
</evidence>
<dbReference type="Proteomes" id="UP000308652">
    <property type="component" value="Unassembled WGS sequence"/>
</dbReference>
<feature type="region of interest" description="Disordered" evidence="1">
    <location>
        <begin position="1"/>
        <end position="57"/>
    </location>
</feature>
<gene>
    <name evidence="2" type="ORF">BDQ12DRAFT_693249</name>
</gene>
<feature type="region of interest" description="Disordered" evidence="1">
    <location>
        <begin position="257"/>
        <end position="289"/>
    </location>
</feature>
<feature type="compositionally biased region" description="Acidic residues" evidence="1">
    <location>
        <begin position="268"/>
        <end position="280"/>
    </location>
</feature>
<dbReference type="OrthoDB" id="2980827at2759"/>
<evidence type="ECO:0000313" key="2">
    <source>
        <dbReference type="EMBL" id="TFK31948.1"/>
    </source>
</evidence>
<name>A0A5C3LGN1_9AGAR</name>
<organism evidence="2 3">
    <name type="scientific">Crucibulum laeve</name>
    <dbReference type="NCBI Taxonomy" id="68775"/>
    <lineage>
        <taxon>Eukaryota</taxon>
        <taxon>Fungi</taxon>
        <taxon>Dikarya</taxon>
        <taxon>Basidiomycota</taxon>
        <taxon>Agaricomycotina</taxon>
        <taxon>Agaricomycetes</taxon>
        <taxon>Agaricomycetidae</taxon>
        <taxon>Agaricales</taxon>
        <taxon>Agaricineae</taxon>
        <taxon>Nidulariaceae</taxon>
        <taxon>Crucibulum</taxon>
    </lineage>
</organism>
<accession>A0A5C3LGN1</accession>
<sequence length="331" mass="36571">MSAISPRPSRPLPQPSLAGLEEPKPLRVVRKAASSVSLGSRRPLASQMETQDSFHRKFPSQYSARTLLQSPTQEGYGCESPTQSFSFQPYKAIRPLPPIPISPSFATPLTAPPTYRTMPWHTQPVRRPLPTPPRPLLEPSAPPPVRVCEPIPELPVQDTVVNIRPQIFLKVDSLFADDSASAISNGSPLVFTAPQMPSPITAQRKRVSKLTRHLGEPLPDFILNREAFIAATKEDKNGLIEKLGQLQLEVVVESATSSQEGSITESESLSEEGEEEEEEAEHAFSWPTIGGMTFRISRHGIGATKKWEREKGGKRWTEEDFSTVLDALRAL</sequence>